<dbReference type="Gene3D" id="3.40.710.10">
    <property type="entry name" value="DD-peptidase/beta-lactamase superfamily"/>
    <property type="match status" value="1"/>
</dbReference>
<feature type="region of interest" description="Disordered" evidence="6">
    <location>
        <begin position="22"/>
        <end position="41"/>
    </location>
</feature>
<keyword evidence="4 5" id="KW-0046">Antibiotic resistance</keyword>
<dbReference type="Pfam" id="PF13354">
    <property type="entry name" value="Beta-lactamase2"/>
    <property type="match status" value="1"/>
</dbReference>
<sequence length="304" mass="31563">MPSRLTAAALLALLLATTGCATAADPEPEPSASTEAPTPVAAPPVDIASAMAALEQQYGARLGVYAIDTGSGAEAAHRADERFAFASTIKVLAAGALLATRSDEELDQPVPVPSRLEYWSPITEQHAGGTMTAREVAAAAASYSDNTAANLLFDLLGGPAGLEAELREVGDTTIEVERTEPGLNEATPGDPRDTTTPRAFAATLRAYVLGDALDDTDRAQLVEWMRGNTTGDALIRAGVPAGWTVGDRTGNAAYGTRNDVAVLWPDDGSEPIVLVIMSSKNAQDAEHDDALIADATRAVVDALR</sequence>
<dbReference type="InterPro" id="IPR023650">
    <property type="entry name" value="Beta-lactam_class-A_AS"/>
</dbReference>
<evidence type="ECO:0000256" key="4">
    <source>
        <dbReference type="ARBA" id="ARBA00023251"/>
    </source>
</evidence>
<accession>A0A2M9CHK2</accession>
<dbReference type="GO" id="GO:0030655">
    <property type="term" value="P:beta-lactam antibiotic catabolic process"/>
    <property type="evidence" value="ECO:0007669"/>
    <property type="project" value="InterPro"/>
</dbReference>
<evidence type="ECO:0000256" key="5">
    <source>
        <dbReference type="RuleBase" id="RU361140"/>
    </source>
</evidence>
<evidence type="ECO:0000256" key="7">
    <source>
        <dbReference type="SAM" id="SignalP"/>
    </source>
</evidence>
<organism evidence="9 10">
    <name type="scientific">Diaminobutyricimonas aerilata</name>
    <dbReference type="NCBI Taxonomy" id="1162967"/>
    <lineage>
        <taxon>Bacteria</taxon>
        <taxon>Bacillati</taxon>
        <taxon>Actinomycetota</taxon>
        <taxon>Actinomycetes</taxon>
        <taxon>Micrococcales</taxon>
        <taxon>Microbacteriaceae</taxon>
        <taxon>Diaminobutyricimonas</taxon>
    </lineage>
</organism>
<gene>
    <name evidence="9" type="ORF">CLV46_0939</name>
</gene>
<dbReference type="PROSITE" id="PS00146">
    <property type="entry name" value="BETA_LACTAMASE_A"/>
    <property type="match status" value="1"/>
</dbReference>
<evidence type="ECO:0000256" key="1">
    <source>
        <dbReference type="ARBA" id="ARBA00009009"/>
    </source>
</evidence>
<comment type="catalytic activity">
    <reaction evidence="5">
        <text>a beta-lactam + H2O = a substituted beta-amino acid</text>
        <dbReference type="Rhea" id="RHEA:20401"/>
        <dbReference type="ChEBI" id="CHEBI:15377"/>
        <dbReference type="ChEBI" id="CHEBI:35627"/>
        <dbReference type="ChEBI" id="CHEBI:140347"/>
        <dbReference type="EC" id="3.5.2.6"/>
    </reaction>
</comment>
<feature type="domain" description="Beta-lactamase class A catalytic" evidence="8">
    <location>
        <begin position="63"/>
        <end position="277"/>
    </location>
</feature>
<keyword evidence="10" id="KW-1185">Reference proteome</keyword>
<dbReference type="EMBL" id="PGFF01000001">
    <property type="protein sequence ID" value="PJJ71393.1"/>
    <property type="molecule type" value="Genomic_DNA"/>
</dbReference>
<dbReference type="PRINTS" id="PR00118">
    <property type="entry name" value="BLACTAMASEA"/>
</dbReference>
<dbReference type="RefSeq" id="WP_100363698.1">
    <property type="nucleotide sequence ID" value="NZ_PGFF01000001.1"/>
</dbReference>
<feature type="signal peptide" evidence="7">
    <location>
        <begin position="1"/>
        <end position="23"/>
    </location>
</feature>
<keyword evidence="3 5" id="KW-0378">Hydrolase</keyword>
<dbReference type="Proteomes" id="UP000228758">
    <property type="component" value="Unassembled WGS sequence"/>
</dbReference>
<proteinExistence type="inferred from homology"/>
<keyword evidence="7" id="KW-0732">Signal</keyword>
<dbReference type="NCBIfam" id="NF033103">
    <property type="entry name" value="bla_class_A"/>
    <property type="match status" value="1"/>
</dbReference>
<evidence type="ECO:0000259" key="8">
    <source>
        <dbReference type="Pfam" id="PF13354"/>
    </source>
</evidence>
<evidence type="ECO:0000256" key="6">
    <source>
        <dbReference type="SAM" id="MobiDB-lite"/>
    </source>
</evidence>
<feature type="chain" id="PRO_5014598556" description="Beta-lactamase" evidence="7">
    <location>
        <begin position="24"/>
        <end position="304"/>
    </location>
</feature>
<dbReference type="PANTHER" id="PTHR35333:SF3">
    <property type="entry name" value="BETA-LACTAMASE-TYPE TRANSPEPTIDASE FOLD CONTAINING PROTEIN"/>
    <property type="match status" value="1"/>
</dbReference>
<dbReference type="OrthoDB" id="9784149at2"/>
<dbReference type="AlphaFoldDB" id="A0A2M9CHK2"/>
<evidence type="ECO:0000313" key="10">
    <source>
        <dbReference type="Proteomes" id="UP000228758"/>
    </source>
</evidence>
<comment type="similarity">
    <text evidence="1 5">Belongs to the class-A beta-lactamase family.</text>
</comment>
<evidence type="ECO:0000313" key="9">
    <source>
        <dbReference type="EMBL" id="PJJ71393.1"/>
    </source>
</evidence>
<name>A0A2M9CHK2_9MICO</name>
<evidence type="ECO:0000256" key="2">
    <source>
        <dbReference type="ARBA" id="ARBA00012865"/>
    </source>
</evidence>
<dbReference type="EC" id="3.5.2.6" evidence="2 5"/>
<dbReference type="PANTHER" id="PTHR35333">
    <property type="entry name" value="BETA-LACTAMASE"/>
    <property type="match status" value="1"/>
</dbReference>
<evidence type="ECO:0000256" key="3">
    <source>
        <dbReference type="ARBA" id="ARBA00022801"/>
    </source>
</evidence>
<dbReference type="GO" id="GO:0008800">
    <property type="term" value="F:beta-lactamase activity"/>
    <property type="evidence" value="ECO:0007669"/>
    <property type="project" value="UniProtKB-UniRule"/>
</dbReference>
<dbReference type="InterPro" id="IPR045155">
    <property type="entry name" value="Beta-lactam_cat"/>
</dbReference>
<dbReference type="InterPro" id="IPR012338">
    <property type="entry name" value="Beta-lactam/transpept-like"/>
</dbReference>
<comment type="caution">
    <text evidence="9">The sequence shown here is derived from an EMBL/GenBank/DDBJ whole genome shotgun (WGS) entry which is preliminary data.</text>
</comment>
<dbReference type="PROSITE" id="PS51257">
    <property type="entry name" value="PROKAR_LIPOPROTEIN"/>
    <property type="match status" value="1"/>
</dbReference>
<dbReference type="InterPro" id="IPR000871">
    <property type="entry name" value="Beta-lactam_class-A"/>
</dbReference>
<reference evidence="9 10" key="1">
    <citation type="submission" date="2017-11" db="EMBL/GenBank/DDBJ databases">
        <title>Genomic Encyclopedia of Archaeal and Bacterial Type Strains, Phase II (KMG-II): From Individual Species to Whole Genera.</title>
        <authorList>
            <person name="Goeker M."/>
        </authorList>
    </citation>
    <scope>NUCLEOTIDE SEQUENCE [LARGE SCALE GENOMIC DNA]</scope>
    <source>
        <strain evidence="9 10">DSM 27393</strain>
    </source>
</reference>
<dbReference type="GO" id="GO:0046677">
    <property type="term" value="P:response to antibiotic"/>
    <property type="evidence" value="ECO:0007669"/>
    <property type="project" value="UniProtKB-UniRule"/>
</dbReference>
<dbReference type="SUPFAM" id="SSF56601">
    <property type="entry name" value="beta-lactamase/transpeptidase-like"/>
    <property type="match status" value="1"/>
</dbReference>
<protein>
    <recommendedName>
        <fullName evidence="2 5">Beta-lactamase</fullName>
        <ecNumber evidence="2 5">3.5.2.6</ecNumber>
    </recommendedName>
</protein>